<dbReference type="InterPro" id="IPR037175">
    <property type="entry name" value="KFase_sf"/>
</dbReference>
<protein>
    <submittedName>
        <fullName evidence="1">Cyclase family protein</fullName>
        <ecNumber evidence="1">3.5.-.-</ecNumber>
    </submittedName>
</protein>
<dbReference type="EC" id="3.5.-.-" evidence="1"/>
<accession>A0ABV3HJN4</accession>
<evidence type="ECO:0000313" key="1">
    <source>
        <dbReference type="EMBL" id="MEV4292756.1"/>
    </source>
</evidence>
<gene>
    <name evidence="1" type="ORF">AB0K40_45230</name>
</gene>
<keyword evidence="2" id="KW-1185">Reference proteome</keyword>
<reference evidence="1 2" key="1">
    <citation type="submission" date="2024-06" db="EMBL/GenBank/DDBJ databases">
        <title>The Natural Products Discovery Center: Release of the First 8490 Sequenced Strains for Exploring Actinobacteria Biosynthetic Diversity.</title>
        <authorList>
            <person name="Kalkreuter E."/>
            <person name="Kautsar S.A."/>
            <person name="Yang D."/>
            <person name="Bader C.D."/>
            <person name="Teijaro C.N."/>
            <person name="Fluegel L."/>
            <person name="Davis C.M."/>
            <person name="Simpson J.R."/>
            <person name="Lauterbach L."/>
            <person name="Steele A.D."/>
            <person name="Gui C."/>
            <person name="Meng S."/>
            <person name="Li G."/>
            <person name="Viehrig K."/>
            <person name="Ye F."/>
            <person name="Su P."/>
            <person name="Kiefer A.F."/>
            <person name="Nichols A."/>
            <person name="Cepeda A.J."/>
            <person name="Yan W."/>
            <person name="Fan B."/>
            <person name="Jiang Y."/>
            <person name="Adhikari A."/>
            <person name="Zheng C.-J."/>
            <person name="Schuster L."/>
            <person name="Cowan T.M."/>
            <person name="Smanski M.J."/>
            <person name="Chevrette M.G."/>
            <person name="De Carvalho L.P.S."/>
            <person name="Shen B."/>
        </authorList>
    </citation>
    <scope>NUCLEOTIDE SEQUENCE [LARGE SCALE GENOMIC DNA]</scope>
    <source>
        <strain evidence="1 2">NPDC049574</strain>
    </source>
</reference>
<dbReference type="EMBL" id="JBFARM010000020">
    <property type="protein sequence ID" value="MEV4292756.1"/>
    <property type="molecule type" value="Genomic_DNA"/>
</dbReference>
<dbReference type="InterPro" id="IPR007325">
    <property type="entry name" value="KFase/CYL"/>
</dbReference>
<proteinExistence type="predicted"/>
<dbReference type="PANTHER" id="PTHR43564">
    <property type="entry name" value="KYNURENINE FORMAMIDASE-LIKE PROTEIN"/>
    <property type="match status" value="1"/>
</dbReference>
<sequence>MTTVERQAADRVALPATGRLIDLSMPIEPTPFDAAVMRKELWRHEHGGRRIGRKAAFNRRLPLRLRLARAVRYVAGGRRISPGCFPDGLFLGNEVLTLSVHAGSHVDAPFHYGPLTGDRPALRVDQIPLERCVGAGVLLRLTHKLTGEGPAQGITAADVREELARIGHTLSPGEVVLVHTGADRLWPGPRYFTAHPGMTVEATEYLLDQGISVIGVDTAGFDLPAPVMIERYYRSGDAAHLWPCHLLGRRREFLQIERLGGLDRLPRPTGFTVMFLPIHVSGAGAAWTRPVAIVPEEDT</sequence>
<dbReference type="SUPFAM" id="SSF102198">
    <property type="entry name" value="Putative cyclase"/>
    <property type="match status" value="1"/>
</dbReference>
<dbReference type="Gene3D" id="3.50.30.50">
    <property type="entry name" value="Putative cyclase"/>
    <property type="match status" value="1"/>
</dbReference>
<name>A0ABV3HJN4_9ACTN</name>
<dbReference type="RefSeq" id="WP_364463338.1">
    <property type="nucleotide sequence ID" value="NZ_JBFARM010000020.1"/>
</dbReference>
<keyword evidence="1" id="KW-0378">Hydrolase</keyword>
<organism evidence="1 2">
    <name type="scientific">Nonomuraea bangladeshensis</name>
    <dbReference type="NCBI Taxonomy" id="404385"/>
    <lineage>
        <taxon>Bacteria</taxon>
        <taxon>Bacillati</taxon>
        <taxon>Actinomycetota</taxon>
        <taxon>Actinomycetes</taxon>
        <taxon>Streptosporangiales</taxon>
        <taxon>Streptosporangiaceae</taxon>
        <taxon>Nonomuraea</taxon>
    </lineage>
</organism>
<comment type="caution">
    <text evidence="1">The sequence shown here is derived from an EMBL/GenBank/DDBJ whole genome shotgun (WGS) entry which is preliminary data.</text>
</comment>
<evidence type="ECO:0000313" key="2">
    <source>
        <dbReference type="Proteomes" id="UP001552427"/>
    </source>
</evidence>
<dbReference type="PANTHER" id="PTHR43564:SF2">
    <property type="entry name" value="BLR6059 PROTEIN"/>
    <property type="match status" value="1"/>
</dbReference>
<dbReference type="GO" id="GO:0016787">
    <property type="term" value="F:hydrolase activity"/>
    <property type="evidence" value="ECO:0007669"/>
    <property type="project" value="UniProtKB-KW"/>
</dbReference>
<dbReference type="Pfam" id="PF04199">
    <property type="entry name" value="Cyclase"/>
    <property type="match status" value="1"/>
</dbReference>
<dbReference type="Proteomes" id="UP001552427">
    <property type="component" value="Unassembled WGS sequence"/>
</dbReference>